<reference evidence="1" key="1">
    <citation type="submission" date="2020-03" db="EMBL/GenBank/DDBJ databases">
        <title>The deep terrestrial virosphere.</title>
        <authorList>
            <person name="Holmfeldt K."/>
            <person name="Nilsson E."/>
            <person name="Simone D."/>
            <person name="Lopez-Fernandez M."/>
            <person name="Wu X."/>
            <person name="de Brujin I."/>
            <person name="Lundin D."/>
            <person name="Andersson A."/>
            <person name="Bertilsson S."/>
            <person name="Dopson M."/>
        </authorList>
    </citation>
    <scope>NUCLEOTIDE SEQUENCE</scope>
    <source>
        <strain evidence="1">TM448B03633</strain>
    </source>
</reference>
<organism evidence="1">
    <name type="scientific">viral metagenome</name>
    <dbReference type="NCBI Taxonomy" id="1070528"/>
    <lineage>
        <taxon>unclassified sequences</taxon>
        <taxon>metagenomes</taxon>
        <taxon>organismal metagenomes</taxon>
    </lineage>
</organism>
<dbReference type="AlphaFoldDB" id="A0A6M3XXT5"/>
<evidence type="ECO:0000313" key="1">
    <source>
        <dbReference type="EMBL" id="QJI02781.1"/>
    </source>
</evidence>
<accession>A0A6M3XXT5</accession>
<proteinExistence type="predicted"/>
<gene>
    <name evidence="1" type="ORF">TM448B03633_0004</name>
</gene>
<protein>
    <submittedName>
        <fullName evidence="1">Uncharacterized protein</fullName>
    </submittedName>
</protein>
<sequence>MSGLPKHTGSFSANVAIEDSQRYQPTLAEVVTKDSVNEMITVAGDMCEITPADGKKIVLLEIECTSQVLDDSFTVQTLQGAAWATIIGPFRVQANGHFMFAFPCWEPDQDEGDGATATFKIVCAGSGNFQGYVLYYEEDA</sequence>
<dbReference type="EMBL" id="MT145030">
    <property type="protein sequence ID" value="QJI02781.1"/>
    <property type="molecule type" value="Genomic_DNA"/>
</dbReference>
<name>A0A6M3XXT5_9ZZZZ</name>